<protein>
    <recommendedName>
        <fullName evidence="3 10">Pectinesterase</fullName>
        <ecNumber evidence="3 10">3.1.1.11</ecNumber>
    </recommendedName>
</protein>
<evidence type="ECO:0000259" key="11">
    <source>
        <dbReference type="Pfam" id="PF01095"/>
    </source>
</evidence>
<evidence type="ECO:0000256" key="8">
    <source>
        <dbReference type="ARBA" id="ARBA00057335"/>
    </source>
</evidence>
<organism evidence="12 13">
    <name type="scientific">Escallonia rubra</name>
    <dbReference type="NCBI Taxonomy" id="112253"/>
    <lineage>
        <taxon>Eukaryota</taxon>
        <taxon>Viridiplantae</taxon>
        <taxon>Streptophyta</taxon>
        <taxon>Embryophyta</taxon>
        <taxon>Tracheophyta</taxon>
        <taxon>Spermatophyta</taxon>
        <taxon>Magnoliopsida</taxon>
        <taxon>eudicotyledons</taxon>
        <taxon>Gunneridae</taxon>
        <taxon>Pentapetalae</taxon>
        <taxon>asterids</taxon>
        <taxon>campanulids</taxon>
        <taxon>Escalloniales</taxon>
        <taxon>Escalloniaceae</taxon>
        <taxon>Escallonia</taxon>
    </lineage>
</organism>
<evidence type="ECO:0000256" key="9">
    <source>
        <dbReference type="PROSITE-ProRule" id="PRU10040"/>
    </source>
</evidence>
<keyword evidence="4 10" id="KW-0378">Hydrolase</keyword>
<evidence type="ECO:0000313" key="12">
    <source>
        <dbReference type="EMBL" id="KAK2974293.1"/>
    </source>
</evidence>
<evidence type="ECO:0000256" key="1">
    <source>
        <dbReference type="ARBA" id="ARBA00005184"/>
    </source>
</evidence>
<dbReference type="InterPro" id="IPR000070">
    <property type="entry name" value="Pectinesterase_cat"/>
</dbReference>
<comment type="catalytic activity">
    <reaction evidence="7 10">
        <text>[(1-&gt;4)-alpha-D-galacturonosyl methyl ester](n) + n H2O = [(1-&gt;4)-alpha-D-galacturonosyl](n) + n methanol + n H(+)</text>
        <dbReference type="Rhea" id="RHEA:22380"/>
        <dbReference type="Rhea" id="RHEA-COMP:14570"/>
        <dbReference type="Rhea" id="RHEA-COMP:14573"/>
        <dbReference type="ChEBI" id="CHEBI:15377"/>
        <dbReference type="ChEBI" id="CHEBI:15378"/>
        <dbReference type="ChEBI" id="CHEBI:17790"/>
        <dbReference type="ChEBI" id="CHEBI:140522"/>
        <dbReference type="ChEBI" id="CHEBI:140523"/>
        <dbReference type="EC" id="3.1.1.11"/>
    </reaction>
</comment>
<feature type="signal peptide" evidence="10">
    <location>
        <begin position="1"/>
        <end position="24"/>
    </location>
</feature>
<dbReference type="PROSITE" id="PS00503">
    <property type="entry name" value="PECTINESTERASE_2"/>
    <property type="match status" value="1"/>
</dbReference>
<comment type="pathway">
    <text evidence="1 10">Glycan metabolism; pectin degradation; 2-dehydro-3-deoxy-D-gluconate from pectin: step 1/5.</text>
</comment>
<comment type="function">
    <text evidence="8">Acts in the modification of cell walls via demethylesterification of cell wall pectin.</text>
</comment>
<reference evidence="12" key="1">
    <citation type="submission" date="2022-12" db="EMBL/GenBank/DDBJ databases">
        <title>Draft genome assemblies for two species of Escallonia (Escalloniales).</title>
        <authorList>
            <person name="Chanderbali A."/>
            <person name="Dervinis C."/>
            <person name="Anghel I."/>
            <person name="Soltis D."/>
            <person name="Soltis P."/>
            <person name="Zapata F."/>
        </authorList>
    </citation>
    <scope>NUCLEOTIDE SEQUENCE</scope>
    <source>
        <strain evidence="12">UCBG92.1500</strain>
        <tissue evidence="12">Leaf</tissue>
    </source>
</reference>
<name>A0AA88U881_9ASTE</name>
<dbReference type="PANTHER" id="PTHR31321">
    <property type="entry name" value="ACYL-COA THIOESTER HYDROLASE YBHC-RELATED"/>
    <property type="match status" value="1"/>
</dbReference>
<evidence type="ECO:0000313" key="13">
    <source>
        <dbReference type="Proteomes" id="UP001187471"/>
    </source>
</evidence>
<dbReference type="PANTHER" id="PTHR31321:SF76">
    <property type="entry name" value="PECTINESTERASE 10-RELATED"/>
    <property type="match status" value="1"/>
</dbReference>
<dbReference type="EMBL" id="JAVXUO010002326">
    <property type="protein sequence ID" value="KAK2974293.1"/>
    <property type="molecule type" value="Genomic_DNA"/>
</dbReference>
<dbReference type="Gene3D" id="2.160.20.10">
    <property type="entry name" value="Single-stranded right-handed beta-helix, Pectin lyase-like"/>
    <property type="match status" value="1"/>
</dbReference>
<evidence type="ECO:0000256" key="3">
    <source>
        <dbReference type="ARBA" id="ARBA00013229"/>
    </source>
</evidence>
<dbReference type="InterPro" id="IPR012334">
    <property type="entry name" value="Pectin_lyas_fold"/>
</dbReference>
<feature type="domain" description="Pectinesterase catalytic" evidence="11">
    <location>
        <begin position="39"/>
        <end position="328"/>
    </location>
</feature>
<evidence type="ECO:0000256" key="5">
    <source>
        <dbReference type="ARBA" id="ARBA00023085"/>
    </source>
</evidence>
<proteinExistence type="inferred from homology"/>
<sequence>MVFGQCFCACLALVLMGLLGMAEGQTHGSCKNKVIVDPASSGTGHFKTIQSAVESVPSQNRNWVCINIKAGVYSSCREQVNIPLDKPFIYLQGEDRLKTTVVWGASGSIVTSATFITHAENVVVKSITFTNSFNYPPETQGHNGAKVAPAAMIAGDKSAFYDCGFVGFQDTLFDDHGRHYFKLCTIQGAVDFIFGAGQSIYEGCTITSVASKERKGVPGVITAQGRSDPKDSSGYVFKNCSVVGTSQTTLGRAWRDYARVLFFESFLSNSVVPEGWTAWEHAGQEVLPTFAEHGCRGPGSDSSKRVKWESQLSPAALSSLTSMSFIDSDDWISHQPFNMLA</sequence>
<dbReference type="SUPFAM" id="SSF51126">
    <property type="entry name" value="Pectin lyase-like"/>
    <property type="match status" value="1"/>
</dbReference>
<evidence type="ECO:0000256" key="10">
    <source>
        <dbReference type="RuleBase" id="RU000589"/>
    </source>
</evidence>
<keyword evidence="10" id="KW-0732">Signal</keyword>
<feature type="chain" id="PRO_5041518599" description="Pectinesterase" evidence="10">
    <location>
        <begin position="25"/>
        <end position="341"/>
    </location>
</feature>
<dbReference type="InterPro" id="IPR033131">
    <property type="entry name" value="Pectinesterase_Asp_AS"/>
</dbReference>
<evidence type="ECO:0000256" key="7">
    <source>
        <dbReference type="ARBA" id="ARBA00047928"/>
    </source>
</evidence>
<dbReference type="Proteomes" id="UP001187471">
    <property type="component" value="Unassembled WGS sequence"/>
</dbReference>
<keyword evidence="13" id="KW-1185">Reference proteome</keyword>
<comment type="similarity">
    <text evidence="2">Belongs to the pectinesterase family.</text>
</comment>
<comment type="caution">
    <text evidence="12">The sequence shown here is derived from an EMBL/GenBank/DDBJ whole genome shotgun (WGS) entry which is preliminary data.</text>
</comment>
<accession>A0AA88U881</accession>
<dbReference type="AlphaFoldDB" id="A0AA88U881"/>
<evidence type="ECO:0000256" key="4">
    <source>
        <dbReference type="ARBA" id="ARBA00022801"/>
    </source>
</evidence>
<dbReference type="InterPro" id="IPR011050">
    <property type="entry name" value="Pectin_lyase_fold/virulence"/>
</dbReference>
<gene>
    <name evidence="12" type="ORF">RJ640_016779</name>
</gene>
<dbReference type="EC" id="3.1.1.11" evidence="3 10"/>
<keyword evidence="5 10" id="KW-0063">Aspartyl esterase</keyword>
<dbReference type="GO" id="GO:0045490">
    <property type="term" value="P:pectin catabolic process"/>
    <property type="evidence" value="ECO:0007669"/>
    <property type="project" value="UniProtKB-UniRule"/>
</dbReference>
<dbReference type="Pfam" id="PF01095">
    <property type="entry name" value="Pectinesterase"/>
    <property type="match status" value="1"/>
</dbReference>
<dbReference type="GO" id="GO:0042545">
    <property type="term" value="P:cell wall modification"/>
    <property type="evidence" value="ECO:0007669"/>
    <property type="project" value="UniProtKB-UniRule"/>
</dbReference>
<keyword evidence="6" id="KW-0325">Glycoprotein</keyword>
<dbReference type="GO" id="GO:0030599">
    <property type="term" value="F:pectinesterase activity"/>
    <property type="evidence" value="ECO:0007669"/>
    <property type="project" value="UniProtKB-UniRule"/>
</dbReference>
<feature type="active site" evidence="9">
    <location>
        <position position="191"/>
    </location>
</feature>
<dbReference type="FunFam" id="2.160.20.10:FF:000013">
    <property type="entry name" value="Pectinesterase"/>
    <property type="match status" value="1"/>
</dbReference>
<evidence type="ECO:0000256" key="2">
    <source>
        <dbReference type="ARBA" id="ARBA00008891"/>
    </source>
</evidence>
<evidence type="ECO:0000256" key="6">
    <source>
        <dbReference type="ARBA" id="ARBA00023180"/>
    </source>
</evidence>